<dbReference type="InterPro" id="IPR002509">
    <property type="entry name" value="NODB_dom"/>
</dbReference>
<evidence type="ECO:0000313" key="3">
    <source>
        <dbReference type="Proteomes" id="UP001332192"/>
    </source>
</evidence>
<gene>
    <name evidence="2" type="ORF">U7230_11370</name>
</gene>
<dbReference type="PANTHER" id="PTHR10587:SF137">
    <property type="entry name" value="4-DEOXY-4-FORMAMIDO-L-ARABINOSE-PHOSPHOUNDECAPRENOL DEFORMYLASE ARND-RELATED"/>
    <property type="match status" value="1"/>
</dbReference>
<name>A0ABZ1BVJ0_9FIRM</name>
<accession>A0ABZ1BVJ0</accession>
<sequence>MISWMVAASGAVAGTWAIYCLGAQAYHGGLERGVIYRGPVSSRAVALTFDDGPLPGSTDRIAAILEQAGARGTFFFLAQQVEQHPDLARRIATAGHEIAVHGLTHRHLWLQGPRETQRQLQEAKAIIEAVTGRVPRFYRPPWGHFNLAVVPVARLLGLRVVVWSAAPPDYRPPLVAQELQRHMERALRPGAIVDLHDGGPPGRSRALVEALPAVLEKSAELGLPCVSLGEMLDGAR</sequence>
<dbReference type="PANTHER" id="PTHR10587">
    <property type="entry name" value="GLYCOSYL TRANSFERASE-RELATED"/>
    <property type="match status" value="1"/>
</dbReference>
<evidence type="ECO:0000259" key="1">
    <source>
        <dbReference type="PROSITE" id="PS51677"/>
    </source>
</evidence>
<organism evidence="2 3">
    <name type="scientific">Carboxydichorda subterranea</name>
    <dbReference type="NCBI Taxonomy" id="3109565"/>
    <lineage>
        <taxon>Bacteria</taxon>
        <taxon>Bacillati</taxon>
        <taxon>Bacillota</taxon>
        <taxon>Limnochordia</taxon>
        <taxon>Limnochordales</taxon>
        <taxon>Geochordaceae</taxon>
        <taxon>Carboxydichorda</taxon>
    </lineage>
</organism>
<dbReference type="EMBL" id="CP141615">
    <property type="protein sequence ID" value="WRP16686.1"/>
    <property type="molecule type" value="Genomic_DNA"/>
</dbReference>
<dbReference type="InterPro" id="IPR050248">
    <property type="entry name" value="Polysacc_deacetylase_ArnD"/>
</dbReference>
<dbReference type="SUPFAM" id="SSF88713">
    <property type="entry name" value="Glycoside hydrolase/deacetylase"/>
    <property type="match status" value="1"/>
</dbReference>
<dbReference type="CDD" id="cd10959">
    <property type="entry name" value="CE4_NodB_like_3"/>
    <property type="match status" value="1"/>
</dbReference>
<dbReference type="InterPro" id="IPR011330">
    <property type="entry name" value="Glyco_hydro/deAcase_b/a-brl"/>
</dbReference>
<feature type="domain" description="NodB homology" evidence="1">
    <location>
        <begin position="43"/>
        <end position="226"/>
    </location>
</feature>
<dbReference type="Proteomes" id="UP001332192">
    <property type="component" value="Chromosome"/>
</dbReference>
<evidence type="ECO:0000313" key="2">
    <source>
        <dbReference type="EMBL" id="WRP16686.1"/>
    </source>
</evidence>
<reference evidence="2 3" key="1">
    <citation type="journal article" date="2024" name="Front. Microbiol.">
        <title>Novel thermophilic genera Geochorda gen. nov. and Carboxydochorda gen. nov. from the deep terrestrial subsurface reveal the ecophysiological diversity in the class Limnochordia.</title>
        <authorList>
            <person name="Karnachuk O.V."/>
            <person name="Lukina A.P."/>
            <person name="Avakyan M.R."/>
            <person name="Kadnikov V.V."/>
            <person name="Begmatov S."/>
            <person name="Beletsky A.V."/>
            <person name="Vlasova K.G."/>
            <person name="Novikov A.A."/>
            <person name="Shcherbakova V.A."/>
            <person name="Mardanov A.V."/>
            <person name="Ravin N.V."/>
        </authorList>
    </citation>
    <scope>NUCLEOTIDE SEQUENCE [LARGE SCALE GENOMIC DNA]</scope>
    <source>
        <strain evidence="2 3">L945</strain>
    </source>
</reference>
<dbReference type="Gene3D" id="3.20.20.370">
    <property type="entry name" value="Glycoside hydrolase/deacetylase"/>
    <property type="match status" value="1"/>
</dbReference>
<proteinExistence type="predicted"/>
<dbReference type="Pfam" id="PF01522">
    <property type="entry name" value="Polysacc_deac_1"/>
    <property type="match status" value="1"/>
</dbReference>
<keyword evidence="3" id="KW-1185">Reference proteome</keyword>
<dbReference type="PROSITE" id="PS51677">
    <property type="entry name" value="NODB"/>
    <property type="match status" value="1"/>
</dbReference>
<dbReference type="RefSeq" id="WP_324715958.1">
    <property type="nucleotide sequence ID" value="NZ_CP141615.1"/>
</dbReference>
<protein>
    <submittedName>
        <fullName evidence="2">Polysaccharide deacetylase family protein</fullName>
    </submittedName>
</protein>